<dbReference type="InterPro" id="IPR023465">
    <property type="entry name" value="Riboflavin_kinase_dom_sf"/>
</dbReference>
<dbReference type="EC" id="2.7.7.2" evidence="15"/>
<dbReference type="GO" id="GO:0009231">
    <property type="term" value="P:riboflavin biosynthetic process"/>
    <property type="evidence" value="ECO:0007669"/>
    <property type="project" value="InterPro"/>
</dbReference>
<dbReference type="PIRSF" id="PIRSF004491">
    <property type="entry name" value="FAD_Synth"/>
    <property type="match status" value="1"/>
</dbReference>
<evidence type="ECO:0000256" key="12">
    <source>
        <dbReference type="ARBA" id="ARBA00023268"/>
    </source>
</evidence>
<dbReference type="KEGG" id="sti:Sthe_1261"/>
<dbReference type="UniPathway" id="UPA00277">
    <property type="reaction ID" value="UER00407"/>
</dbReference>
<dbReference type="InterPro" id="IPR015865">
    <property type="entry name" value="Riboflavin_kinase_bac/euk"/>
</dbReference>
<dbReference type="CDD" id="cd02064">
    <property type="entry name" value="FAD_synthetase_N"/>
    <property type="match status" value="1"/>
</dbReference>
<dbReference type="PANTHER" id="PTHR22749:SF6">
    <property type="entry name" value="RIBOFLAVIN KINASE"/>
    <property type="match status" value="1"/>
</dbReference>
<keyword evidence="8 15" id="KW-0547">Nucleotide-binding</keyword>
<dbReference type="GO" id="GO:0003919">
    <property type="term" value="F:FMN adenylyltransferase activity"/>
    <property type="evidence" value="ECO:0007669"/>
    <property type="project" value="UniProtKB-UniRule"/>
</dbReference>
<evidence type="ECO:0000256" key="13">
    <source>
        <dbReference type="ARBA" id="ARBA00047880"/>
    </source>
</evidence>
<evidence type="ECO:0000256" key="6">
    <source>
        <dbReference type="ARBA" id="ARBA00022679"/>
    </source>
</evidence>
<dbReference type="NCBIfam" id="NF004160">
    <property type="entry name" value="PRK05627.1-3"/>
    <property type="match status" value="1"/>
</dbReference>
<dbReference type="SUPFAM" id="SSF52374">
    <property type="entry name" value="Nucleotidylyl transferase"/>
    <property type="match status" value="1"/>
</dbReference>
<dbReference type="EC" id="2.7.1.26" evidence="15"/>
<dbReference type="InParanoid" id="D1C379"/>
<dbReference type="InterPro" id="IPR023468">
    <property type="entry name" value="Riboflavin_kinase"/>
</dbReference>
<keyword evidence="10 15" id="KW-0274">FAD</keyword>
<comment type="similarity">
    <text evidence="15">Belongs to the ribF family.</text>
</comment>
<dbReference type="HOGENOM" id="CLU_048437_0_0_0"/>
<keyword evidence="7 15" id="KW-0548">Nucleotidyltransferase</keyword>
<dbReference type="EMBL" id="CP001823">
    <property type="protein sequence ID" value="ACZ38696.1"/>
    <property type="molecule type" value="Genomic_DNA"/>
</dbReference>
<evidence type="ECO:0000256" key="8">
    <source>
        <dbReference type="ARBA" id="ARBA00022741"/>
    </source>
</evidence>
<evidence type="ECO:0000313" key="18">
    <source>
        <dbReference type="EMBL" id="ACZ38696.1"/>
    </source>
</evidence>
<dbReference type="AlphaFoldDB" id="D1C379"/>
<dbReference type="GO" id="GO:0009398">
    <property type="term" value="P:FMN biosynthetic process"/>
    <property type="evidence" value="ECO:0007669"/>
    <property type="project" value="UniProtKB-UniRule"/>
</dbReference>
<dbReference type="SMART" id="SM00904">
    <property type="entry name" value="Flavokinase"/>
    <property type="match status" value="1"/>
</dbReference>
<sequence>MPTQIVHGLSAIPSGPHVVTIGNFDGVHRGHQYLLKQVVDRATDGARSLALTFDPLPAEVLRPDRAPKRLTTTDDRLTFMAETGLDVIAVVPFTRDFAALEAREFVEQLVDAAHPVHFVVGADFRFGHDRTGSADLLRELGPEYGFAVTVVERIGGEEISSTRIRQLLAEGDVKAAAELLGRWHTLTGRVESGAGRGRNLGFPTANLAIPPALAIPADGIYAAHAALERGGDWLPALVYIGTRPTFSEVDRVVEVFLLDFTGDLYGSEVTVRFIERIRGDMTFESPEALTEQMHADEVAARRILAEFEPMSNPAGEHAPRPSGREAERGHD</sequence>
<evidence type="ECO:0000256" key="4">
    <source>
        <dbReference type="ARBA" id="ARBA00022630"/>
    </source>
</evidence>
<keyword evidence="19" id="KW-1185">Reference proteome</keyword>
<dbReference type="FunFam" id="2.40.30.30:FF:000003">
    <property type="entry name" value="Riboflavin biosynthesis protein"/>
    <property type="match status" value="1"/>
</dbReference>
<evidence type="ECO:0000256" key="16">
    <source>
        <dbReference type="SAM" id="MobiDB-lite"/>
    </source>
</evidence>
<keyword evidence="4 15" id="KW-0285">Flavoprotein</keyword>
<gene>
    <name evidence="18" type="ordered locus">Sthe_1261</name>
</gene>
<proteinExistence type="inferred from homology"/>
<feature type="region of interest" description="Disordered" evidence="16">
    <location>
        <begin position="307"/>
        <end position="331"/>
    </location>
</feature>
<evidence type="ECO:0000256" key="2">
    <source>
        <dbReference type="ARBA" id="ARBA00004726"/>
    </source>
</evidence>
<keyword evidence="9 15" id="KW-0418">Kinase</keyword>
<evidence type="ECO:0000259" key="17">
    <source>
        <dbReference type="SMART" id="SM00904"/>
    </source>
</evidence>
<evidence type="ECO:0000256" key="10">
    <source>
        <dbReference type="ARBA" id="ARBA00022827"/>
    </source>
</evidence>
<dbReference type="Gene3D" id="3.40.50.620">
    <property type="entry name" value="HUPs"/>
    <property type="match status" value="1"/>
</dbReference>
<dbReference type="GO" id="GO:0005524">
    <property type="term" value="F:ATP binding"/>
    <property type="evidence" value="ECO:0007669"/>
    <property type="project" value="UniProtKB-UniRule"/>
</dbReference>
<dbReference type="Gene3D" id="2.40.30.30">
    <property type="entry name" value="Riboflavin kinase-like"/>
    <property type="match status" value="1"/>
</dbReference>
<keyword evidence="5 15" id="KW-0288">FMN</keyword>
<feature type="domain" description="Riboflavin kinase" evidence="17">
    <location>
        <begin position="179"/>
        <end position="305"/>
    </location>
</feature>
<evidence type="ECO:0000256" key="15">
    <source>
        <dbReference type="PIRNR" id="PIRNR004491"/>
    </source>
</evidence>
<evidence type="ECO:0000256" key="11">
    <source>
        <dbReference type="ARBA" id="ARBA00022840"/>
    </source>
</evidence>
<comment type="pathway">
    <text evidence="2 15">Cofactor biosynthesis; FAD biosynthesis; FAD from FMN: step 1/1.</text>
</comment>
<dbReference type="PANTHER" id="PTHR22749">
    <property type="entry name" value="RIBOFLAVIN KINASE/FMN ADENYLYLTRANSFERASE"/>
    <property type="match status" value="1"/>
</dbReference>
<dbReference type="InterPro" id="IPR002606">
    <property type="entry name" value="Riboflavin_kinase_bac"/>
</dbReference>
<keyword evidence="6 15" id="KW-0808">Transferase</keyword>
<dbReference type="RefSeq" id="WP_012871743.1">
    <property type="nucleotide sequence ID" value="NC_013523.1"/>
</dbReference>
<dbReference type="GO" id="GO:0006747">
    <property type="term" value="P:FAD biosynthetic process"/>
    <property type="evidence" value="ECO:0007669"/>
    <property type="project" value="UniProtKB-UniRule"/>
</dbReference>
<accession>D1C379</accession>
<name>D1C379_SPHTD</name>
<evidence type="ECO:0000313" key="19">
    <source>
        <dbReference type="Proteomes" id="UP000002027"/>
    </source>
</evidence>
<evidence type="ECO:0000256" key="5">
    <source>
        <dbReference type="ARBA" id="ARBA00022643"/>
    </source>
</evidence>
<evidence type="ECO:0000256" key="14">
    <source>
        <dbReference type="ARBA" id="ARBA00049494"/>
    </source>
</evidence>
<dbReference type="OrthoDB" id="9803667at2"/>
<feature type="compositionally biased region" description="Basic and acidic residues" evidence="16">
    <location>
        <begin position="317"/>
        <end position="331"/>
    </location>
</feature>
<dbReference type="eggNOG" id="COG0196">
    <property type="taxonomic scope" value="Bacteria"/>
</dbReference>
<dbReference type="FunFam" id="3.40.50.620:FF:000021">
    <property type="entry name" value="Riboflavin biosynthesis protein"/>
    <property type="match status" value="1"/>
</dbReference>
<keyword evidence="11 15" id="KW-0067">ATP-binding</keyword>
<dbReference type="Pfam" id="PF06574">
    <property type="entry name" value="FAD_syn"/>
    <property type="match status" value="1"/>
</dbReference>
<protein>
    <recommendedName>
        <fullName evidence="15">Riboflavin biosynthesis protein</fullName>
    </recommendedName>
    <domain>
        <recommendedName>
            <fullName evidence="15">Riboflavin kinase</fullName>
            <ecNumber evidence="15">2.7.1.26</ecNumber>
        </recommendedName>
        <alternativeName>
            <fullName evidence="15">Flavokinase</fullName>
        </alternativeName>
    </domain>
    <domain>
        <recommendedName>
            <fullName evidence="15">FMN adenylyltransferase</fullName>
            <ecNumber evidence="15">2.7.7.2</ecNumber>
        </recommendedName>
        <alternativeName>
            <fullName evidence="15">FAD pyrophosphorylase</fullName>
        </alternativeName>
        <alternativeName>
            <fullName evidence="15">FAD synthase</fullName>
        </alternativeName>
    </domain>
</protein>
<keyword evidence="12" id="KW-0511">Multifunctional enzyme</keyword>
<organism evidence="18 19">
    <name type="scientific">Sphaerobacter thermophilus (strain ATCC 49802 / DSM 20745 / KCCM 41009 / NCIMB 13125 / S 6022)</name>
    <dbReference type="NCBI Taxonomy" id="479434"/>
    <lineage>
        <taxon>Bacteria</taxon>
        <taxon>Pseudomonadati</taxon>
        <taxon>Thermomicrobiota</taxon>
        <taxon>Thermomicrobia</taxon>
        <taxon>Sphaerobacterales</taxon>
        <taxon>Sphaerobacterineae</taxon>
        <taxon>Sphaerobacteraceae</taxon>
        <taxon>Sphaerobacter</taxon>
    </lineage>
</organism>
<evidence type="ECO:0000256" key="7">
    <source>
        <dbReference type="ARBA" id="ARBA00022695"/>
    </source>
</evidence>
<comment type="catalytic activity">
    <reaction evidence="13 15">
        <text>riboflavin + ATP = FMN + ADP + H(+)</text>
        <dbReference type="Rhea" id="RHEA:14357"/>
        <dbReference type="ChEBI" id="CHEBI:15378"/>
        <dbReference type="ChEBI" id="CHEBI:30616"/>
        <dbReference type="ChEBI" id="CHEBI:57986"/>
        <dbReference type="ChEBI" id="CHEBI:58210"/>
        <dbReference type="ChEBI" id="CHEBI:456216"/>
        <dbReference type="EC" id="2.7.1.26"/>
    </reaction>
</comment>
<dbReference type="GO" id="GO:0008531">
    <property type="term" value="F:riboflavin kinase activity"/>
    <property type="evidence" value="ECO:0007669"/>
    <property type="project" value="UniProtKB-UniRule"/>
</dbReference>
<dbReference type="Pfam" id="PF01687">
    <property type="entry name" value="Flavokinase"/>
    <property type="match status" value="1"/>
</dbReference>
<evidence type="ECO:0000256" key="9">
    <source>
        <dbReference type="ARBA" id="ARBA00022777"/>
    </source>
</evidence>
<dbReference type="Proteomes" id="UP000002027">
    <property type="component" value="Chromosome 1"/>
</dbReference>
<comment type="pathway">
    <text evidence="3 15">Cofactor biosynthesis; FMN biosynthesis; FMN from riboflavin (ATP route): step 1/1.</text>
</comment>
<comment type="catalytic activity">
    <reaction evidence="14 15">
        <text>FMN + ATP + H(+) = FAD + diphosphate</text>
        <dbReference type="Rhea" id="RHEA:17237"/>
        <dbReference type="ChEBI" id="CHEBI:15378"/>
        <dbReference type="ChEBI" id="CHEBI:30616"/>
        <dbReference type="ChEBI" id="CHEBI:33019"/>
        <dbReference type="ChEBI" id="CHEBI:57692"/>
        <dbReference type="ChEBI" id="CHEBI:58210"/>
        <dbReference type="EC" id="2.7.7.2"/>
    </reaction>
</comment>
<dbReference type="FunCoup" id="D1C379">
    <property type="interactions" value="414"/>
</dbReference>
<dbReference type="NCBIfam" id="TIGR00083">
    <property type="entry name" value="ribF"/>
    <property type="match status" value="1"/>
</dbReference>
<reference evidence="19" key="1">
    <citation type="submission" date="2009-11" db="EMBL/GenBank/DDBJ databases">
        <title>The complete chromosome 1 of Sphaerobacter thermophilus DSM 20745.</title>
        <authorList>
            <person name="Lucas S."/>
            <person name="Copeland A."/>
            <person name="Lapidus A."/>
            <person name="Glavina del Rio T."/>
            <person name="Dalin E."/>
            <person name="Tice H."/>
            <person name="Bruce D."/>
            <person name="Goodwin L."/>
            <person name="Pitluck S."/>
            <person name="Kyrpides N."/>
            <person name="Mavromatis K."/>
            <person name="Ivanova N."/>
            <person name="Mikhailova N."/>
            <person name="LaButti K.M."/>
            <person name="Clum A."/>
            <person name="Sun H.I."/>
            <person name="Brettin T."/>
            <person name="Detter J.C."/>
            <person name="Han C."/>
            <person name="Larimer F."/>
            <person name="Land M."/>
            <person name="Hauser L."/>
            <person name="Markowitz V."/>
            <person name="Cheng J.F."/>
            <person name="Hugenholtz P."/>
            <person name="Woyke T."/>
            <person name="Wu D."/>
            <person name="Steenblock K."/>
            <person name="Schneider S."/>
            <person name="Pukall R."/>
            <person name="Goeker M."/>
            <person name="Klenk H.P."/>
            <person name="Eisen J.A."/>
        </authorList>
    </citation>
    <scope>NUCLEOTIDE SEQUENCE [LARGE SCALE GENOMIC DNA]</scope>
    <source>
        <strain evidence="19">ATCC 49802 / DSM 20745 / S 6022</strain>
    </source>
</reference>
<dbReference type="SUPFAM" id="SSF82114">
    <property type="entry name" value="Riboflavin kinase-like"/>
    <property type="match status" value="1"/>
</dbReference>
<evidence type="ECO:0000256" key="1">
    <source>
        <dbReference type="ARBA" id="ARBA00002121"/>
    </source>
</evidence>
<dbReference type="UniPathway" id="UPA00276">
    <property type="reaction ID" value="UER00406"/>
</dbReference>
<reference evidence="18 19" key="2">
    <citation type="journal article" date="2010" name="Stand. Genomic Sci.">
        <title>Complete genome sequence of Desulfohalobium retbaense type strain (HR(100)).</title>
        <authorList>
            <person name="Spring S."/>
            <person name="Nolan M."/>
            <person name="Lapidus A."/>
            <person name="Glavina Del Rio T."/>
            <person name="Copeland A."/>
            <person name="Tice H."/>
            <person name="Cheng J.F."/>
            <person name="Lucas S."/>
            <person name="Land M."/>
            <person name="Chen F."/>
            <person name="Bruce D."/>
            <person name="Goodwin L."/>
            <person name="Pitluck S."/>
            <person name="Ivanova N."/>
            <person name="Mavromatis K."/>
            <person name="Mikhailova N."/>
            <person name="Pati A."/>
            <person name="Chen A."/>
            <person name="Palaniappan K."/>
            <person name="Hauser L."/>
            <person name="Chang Y.J."/>
            <person name="Jeffries C.D."/>
            <person name="Munk C."/>
            <person name="Kiss H."/>
            <person name="Chain P."/>
            <person name="Han C."/>
            <person name="Brettin T."/>
            <person name="Detter J.C."/>
            <person name="Schuler E."/>
            <person name="Goker M."/>
            <person name="Rohde M."/>
            <person name="Bristow J."/>
            <person name="Eisen J.A."/>
            <person name="Markowitz V."/>
            <person name="Hugenholtz P."/>
            <person name="Kyrpides N.C."/>
            <person name="Klenk H.P."/>
        </authorList>
    </citation>
    <scope>NUCLEOTIDE SEQUENCE [LARGE SCALE GENOMIC DNA]</scope>
    <source>
        <strain evidence="19">ATCC 49802 / DSM 20745 / S 6022</strain>
    </source>
</reference>
<comment type="function">
    <text evidence="1">Catalyzes the phosphorylation of riboflavin to FMN followed by the adenylation of FMN to FAD.</text>
</comment>
<dbReference type="InterPro" id="IPR015864">
    <property type="entry name" value="FAD_synthase"/>
</dbReference>
<dbReference type="InterPro" id="IPR014729">
    <property type="entry name" value="Rossmann-like_a/b/a_fold"/>
</dbReference>
<dbReference type="STRING" id="479434.Sthe_1261"/>
<evidence type="ECO:0000256" key="3">
    <source>
        <dbReference type="ARBA" id="ARBA00005201"/>
    </source>
</evidence>